<feature type="region of interest" description="Disordered" evidence="1">
    <location>
        <begin position="1"/>
        <end position="126"/>
    </location>
</feature>
<gene>
    <name evidence="2" type="ORF">SBRY_10076</name>
</gene>
<organism evidence="2 3">
    <name type="scientific">Actinacidiphila bryophytorum</name>
    <dbReference type="NCBI Taxonomy" id="1436133"/>
    <lineage>
        <taxon>Bacteria</taxon>
        <taxon>Bacillati</taxon>
        <taxon>Actinomycetota</taxon>
        <taxon>Actinomycetes</taxon>
        <taxon>Kitasatosporales</taxon>
        <taxon>Streptomycetaceae</taxon>
        <taxon>Actinacidiphila</taxon>
    </lineage>
</organism>
<feature type="compositionally biased region" description="Gly residues" evidence="1">
    <location>
        <begin position="32"/>
        <end position="45"/>
    </location>
</feature>
<dbReference type="Proteomes" id="UP001153328">
    <property type="component" value="Unassembled WGS sequence"/>
</dbReference>
<reference evidence="2" key="1">
    <citation type="submission" date="2021-06" db="EMBL/GenBank/DDBJ databases">
        <authorList>
            <person name="Arsene-Ploetze F."/>
        </authorList>
    </citation>
    <scope>NUCLEOTIDE SEQUENCE</scope>
    <source>
        <strain evidence="2">SBRY1</strain>
    </source>
</reference>
<feature type="compositionally biased region" description="Low complexity" evidence="1">
    <location>
        <begin position="16"/>
        <end position="31"/>
    </location>
</feature>
<evidence type="ECO:0000313" key="2">
    <source>
        <dbReference type="EMBL" id="CAG7597385.1"/>
    </source>
</evidence>
<protein>
    <submittedName>
        <fullName evidence="2">Uncharacterized protein</fullName>
    </submittedName>
</protein>
<dbReference type="EMBL" id="CAJVAX010000001">
    <property type="protein sequence ID" value="CAG7597385.1"/>
    <property type="molecule type" value="Genomic_DNA"/>
</dbReference>
<keyword evidence="3" id="KW-1185">Reference proteome</keyword>
<comment type="caution">
    <text evidence="2">The sequence shown here is derived from an EMBL/GenBank/DDBJ whole genome shotgun (WGS) entry which is preliminary data.</text>
</comment>
<evidence type="ECO:0000313" key="3">
    <source>
        <dbReference type="Proteomes" id="UP001153328"/>
    </source>
</evidence>
<accession>A0A9W4E561</accession>
<evidence type="ECO:0000256" key="1">
    <source>
        <dbReference type="SAM" id="MobiDB-lite"/>
    </source>
</evidence>
<dbReference type="AlphaFoldDB" id="A0A9W4E561"/>
<proteinExistence type="predicted"/>
<sequence length="147" mass="15299">MHGRRRQPPVCDRPGHAGARRPGALAADAAQGGAGAEGAGGGRGAAGRAAEGGGRRERVGVAGRVDPPLPGAGGGLHRGGRPSDPVDEAQAGRRGQGLRRRHRGAVPQEAVSGRWWSRRQGPPHRSEAAPWYCRFWARCAVGRTSED</sequence>
<name>A0A9W4E561_9ACTN</name>